<dbReference type="CDD" id="cd00067">
    <property type="entry name" value="GAL4"/>
    <property type="match status" value="1"/>
</dbReference>
<dbReference type="PANTHER" id="PTHR37534">
    <property type="entry name" value="TRANSCRIPTIONAL ACTIVATOR PROTEIN UGA3"/>
    <property type="match status" value="1"/>
</dbReference>
<evidence type="ECO:0000259" key="3">
    <source>
        <dbReference type="PROSITE" id="PS50048"/>
    </source>
</evidence>
<feature type="domain" description="Zn(2)-C6 fungal-type" evidence="3">
    <location>
        <begin position="7"/>
        <end position="35"/>
    </location>
</feature>
<accession>A0ABR1GYX6</accession>
<name>A0ABR1GYX6_9HYPO</name>
<keyword evidence="5" id="KW-1185">Reference proteome</keyword>
<feature type="region of interest" description="Disordered" evidence="2">
    <location>
        <begin position="86"/>
        <end position="148"/>
    </location>
</feature>
<dbReference type="PANTHER" id="PTHR37534:SF44">
    <property type="entry name" value="ZN(II)2CYS6 TRANSCRIPTION FACTOR (EUROFUNG)"/>
    <property type="match status" value="1"/>
</dbReference>
<dbReference type="Proteomes" id="UP001498476">
    <property type="component" value="Unassembled WGS sequence"/>
</dbReference>
<dbReference type="SUPFAM" id="SSF57701">
    <property type="entry name" value="Zn2/Cys6 DNA-binding domain"/>
    <property type="match status" value="1"/>
</dbReference>
<proteinExistence type="predicted"/>
<gene>
    <name evidence="4" type="ORF">QQX98_007059</name>
</gene>
<feature type="compositionally biased region" description="Low complexity" evidence="2">
    <location>
        <begin position="86"/>
        <end position="147"/>
    </location>
</feature>
<dbReference type="PROSITE" id="PS00463">
    <property type="entry name" value="ZN2_CY6_FUNGAL_1"/>
    <property type="match status" value="1"/>
</dbReference>
<evidence type="ECO:0000256" key="1">
    <source>
        <dbReference type="ARBA" id="ARBA00023242"/>
    </source>
</evidence>
<evidence type="ECO:0000313" key="4">
    <source>
        <dbReference type="EMBL" id="KAK7414027.1"/>
    </source>
</evidence>
<protein>
    <recommendedName>
        <fullName evidence="3">Zn(2)-C6 fungal-type domain-containing protein</fullName>
    </recommendedName>
</protein>
<organism evidence="4 5">
    <name type="scientific">Neonectria punicea</name>
    <dbReference type="NCBI Taxonomy" id="979145"/>
    <lineage>
        <taxon>Eukaryota</taxon>
        <taxon>Fungi</taxon>
        <taxon>Dikarya</taxon>
        <taxon>Ascomycota</taxon>
        <taxon>Pezizomycotina</taxon>
        <taxon>Sordariomycetes</taxon>
        <taxon>Hypocreomycetidae</taxon>
        <taxon>Hypocreales</taxon>
        <taxon>Nectriaceae</taxon>
        <taxon>Neonectria</taxon>
    </lineage>
</organism>
<sequence>MPRSRGGCVNCKRRKRKCDEQRPGCNACARRGIQCEGYATALRWTGGIAVRGRFAGVSIPNAAACARAGETRKGLQQGLVVPGSVDDAASASSPGSVPSLHSAAPHSAAPHSAAPHSTAPHPVVWAGSSGSVSASSPSPSDLSSPRSQGLGIERELFTKFLTSGLRRLYTTEAQCWIQPHFEAMALHSPALVTISAAIQAYLDDGQDGPSVSSMEHVDLALQTFRLELARREGAMHAATLCAGLLICTLRLLQAQPWSNYIELIVDAYQLRTRLQPPDHIPIDDMAMRHSLEVMGVMDIPSMAIGRISPPIGIWRLLRKLQDTWKDGRVAGVEVVSGLPRSLLDIFASLLDNDDEYTESRLWTWPGEIGEYLQCHLWDCWRFSGILEVRRRRRMERKRRGSGGSSAKTGASHAAPGCDVILCRLIASMDALNRSFEMPQNEHLLVHNGLMYPMVTASLEVERLKEHIEWRRTLHEVRLSFLRRDSFKLVKATFELLDDAWQDGTSEFDIHEAAKSKGMEIAVF</sequence>
<keyword evidence="1" id="KW-0539">Nucleus</keyword>
<comment type="caution">
    <text evidence="4">The sequence shown here is derived from an EMBL/GenBank/DDBJ whole genome shotgun (WGS) entry which is preliminary data.</text>
</comment>
<dbReference type="InterPro" id="IPR001138">
    <property type="entry name" value="Zn2Cys6_DnaBD"/>
</dbReference>
<dbReference type="SMART" id="SM00066">
    <property type="entry name" value="GAL4"/>
    <property type="match status" value="1"/>
</dbReference>
<evidence type="ECO:0000256" key="2">
    <source>
        <dbReference type="SAM" id="MobiDB-lite"/>
    </source>
</evidence>
<reference evidence="4 5" key="1">
    <citation type="journal article" date="2025" name="Microbiol. Resour. Announc.">
        <title>Draft genome sequences for Neonectria magnoliae and Neonectria punicea, canker pathogens of Liriodendron tulipifera and Acer saccharum in West Virginia.</title>
        <authorList>
            <person name="Petronek H.M."/>
            <person name="Kasson M.T."/>
            <person name="Metheny A.M."/>
            <person name="Stauder C.M."/>
            <person name="Lovett B."/>
            <person name="Lynch S.C."/>
            <person name="Garnas J.R."/>
            <person name="Kasson L.R."/>
            <person name="Stajich J.E."/>
        </authorList>
    </citation>
    <scope>NUCLEOTIDE SEQUENCE [LARGE SCALE GENOMIC DNA]</scope>
    <source>
        <strain evidence="4 5">NRRL 64653</strain>
    </source>
</reference>
<dbReference type="InterPro" id="IPR036864">
    <property type="entry name" value="Zn2-C6_fun-type_DNA-bd_sf"/>
</dbReference>
<dbReference type="EMBL" id="JAZAVJ010000112">
    <property type="protein sequence ID" value="KAK7414027.1"/>
    <property type="molecule type" value="Genomic_DNA"/>
</dbReference>
<dbReference type="PROSITE" id="PS50048">
    <property type="entry name" value="ZN2_CY6_FUNGAL_2"/>
    <property type="match status" value="1"/>
</dbReference>
<dbReference type="Gene3D" id="4.10.240.10">
    <property type="entry name" value="Zn(2)-C6 fungal-type DNA-binding domain"/>
    <property type="match status" value="1"/>
</dbReference>
<evidence type="ECO:0000313" key="5">
    <source>
        <dbReference type="Proteomes" id="UP001498476"/>
    </source>
</evidence>
<dbReference type="Pfam" id="PF00172">
    <property type="entry name" value="Zn_clus"/>
    <property type="match status" value="1"/>
</dbReference>